<keyword evidence="4" id="KW-1185">Reference proteome</keyword>
<accession>A0A972NLA5</accession>
<proteinExistence type="inferred from homology"/>
<sequence>MIVEQRTYTVKPGSVLAYLDFYAREVMEIQTKHLPQMVGYFSTEIGPLNQIIHMWGYADFNERARCRAALYADPAWQAVLKKLLEMIEVMETRILVPTAFSPIK</sequence>
<dbReference type="InterPro" id="IPR051557">
    <property type="entry name" value="NipSnap_domain"/>
</dbReference>
<organism evidence="3 4">
    <name type="scientific">Paraburkholderia elongata</name>
    <dbReference type="NCBI Taxonomy" id="2675747"/>
    <lineage>
        <taxon>Bacteria</taxon>
        <taxon>Pseudomonadati</taxon>
        <taxon>Pseudomonadota</taxon>
        <taxon>Betaproteobacteria</taxon>
        <taxon>Burkholderiales</taxon>
        <taxon>Burkholderiaceae</taxon>
        <taxon>Paraburkholderia</taxon>
    </lineage>
</organism>
<dbReference type="Proteomes" id="UP000655523">
    <property type="component" value="Unassembled WGS sequence"/>
</dbReference>
<evidence type="ECO:0000313" key="3">
    <source>
        <dbReference type="EMBL" id="NPT53660.1"/>
    </source>
</evidence>
<feature type="domain" description="NIPSNAP" evidence="2">
    <location>
        <begin position="4"/>
        <end position="102"/>
    </location>
</feature>
<evidence type="ECO:0000313" key="4">
    <source>
        <dbReference type="Proteomes" id="UP000655523"/>
    </source>
</evidence>
<dbReference type="Pfam" id="PF07978">
    <property type="entry name" value="NIPSNAP"/>
    <property type="match status" value="1"/>
</dbReference>
<comment type="similarity">
    <text evidence="1">Belongs to the NipSnap family.</text>
</comment>
<dbReference type="SUPFAM" id="SSF54909">
    <property type="entry name" value="Dimeric alpha+beta barrel"/>
    <property type="match status" value="1"/>
</dbReference>
<protein>
    <submittedName>
        <fullName evidence="3">NIPSNAP family protein</fullName>
    </submittedName>
</protein>
<dbReference type="Gene3D" id="3.30.70.100">
    <property type="match status" value="1"/>
</dbReference>
<dbReference type="EMBL" id="WOEZ01000018">
    <property type="protein sequence ID" value="NPT53660.1"/>
    <property type="molecule type" value="Genomic_DNA"/>
</dbReference>
<dbReference type="AlphaFoldDB" id="A0A972NLA5"/>
<gene>
    <name evidence="3" type="ORF">GNZ13_03285</name>
</gene>
<name>A0A972NLA5_9BURK</name>
<comment type="caution">
    <text evidence="3">The sequence shown here is derived from an EMBL/GenBank/DDBJ whole genome shotgun (WGS) entry which is preliminary data.</text>
</comment>
<dbReference type="PANTHER" id="PTHR21017:SF17">
    <property type="entry name" value="PROTEIN NIPSNAP"/>
    <property type="match status" value="1"/>
</dbReference>
<evidence type="ECO:0000259" key="2">
    <source>
        <dbReference type="Pfam" id="PF07978"/>
    </source>
</evidence>
<dbReference type="InterPro" id="IPR012577">
    <property type="entry name" value="NIPSNAP"/>
</dbReference>
<dbReference type="PANTHER" id="PTHR21017">
    <property type="entry name" value="NIPSNAP-RELATED"/>
    <property type="match status" value="1"/>
</dbReference>
<evidence type="ECO:0000256" key="1">
    <source>
        <dbReference type="ARBA" id="ARBA00005291"/>
    </source>
</evidence>
<dbReference type="InterPro" id="IPR011008">
    <property type="entry name" value="Dimeric_a/b-barrel"/>
</dbReference>
<reference evidence="3 4" key="1">
    <citation type="submission" date="2019-11" db="EMBL/GenBank/DDBJ databases">
        <title>Metabolism of dissolved organic matter in forest soils.</title>
        <authorList>
            <person name="Cyle K.T."/>
            <person name="Wilhelm R.C."/>
            <person name="Martinez C.E."/>
        </authorList>
    </citation>
    <scope>NUCLEOTIDE SEQUENCE [LARGE SCALE GENOMIC DNA]</scope>
    <source>
        <strain evidence="3 4">5N</strain>
    </source>
</reference>